<dbReference type="AlphaFoldDB" id="A0A1Y3ANT7"/>
<dbReference type="Proteomes" id="UP000194236">
    <property type="component" value="Unassembled WGS sequence"/>
</dbReference>
<feature type="region of interest" description="Disordered" evidence="1">
    <location>
        <begin position="1"/>
        <end position="30"/>
    </location>
</feature>
<gene>
    <name evidence="2" type="ORF">BLA29_007447</name>
</gene>
<dbReference type="EMBL" id="MUJZ01067260">
    <property type="protein sequence ID" value="OTF70110.1"/>
    <property type="molecule type" value="Genomic_DNA"/>
</dbReference>
<reference evidence="2 3" key="1">
    <citation type="submission" date="2017-03" db="EMBL/GenBank/DDBJ databases">
        <title>Genome Survey of Euroglyphus maynei.</title>
        <authorList>
            <person name="Arlian L.G."/>
            <person name="Morgan M.S."/>
            <person name="Rider S.D."/>
        </authorList>
    </citation>
    <scope>NUCLEOTIDE SEQUENCE [LARGE SCALE GENOMIC DNA]</scope>
    <source>
        <strain evidence="2">Arlian Lab</strain>
        <tissue evidence="2">Whole body</tissue>
    </source>
</reference>
<feature type="region of interest" description="Disordered" evidence="1">
    <location>
        <begin position="57"/>
        <end position="76"/>
    </location>
</feature>
<comment type="caution">
    <text evidence="2">The sequence shown here is derived from an EMBL/GenBank/DDBJ whole genome shotgun (WGS) entry which is preliminary data.</text>
</comment>
<feature type="compositionally biased region" description="Polar residues" evidence="1">
    <location>
        <begin position="198"/>
        <end position="211"/>
    </location>
</feature>
<name>A0A1Y3ANT7_EURMA</name>
<organism evidence="2 3">
    <name type="scientific">Euroglyphus maynei</name>
    <name type="common">Mayne's house dust mite</name>
    <dbReference type="NCBI Taxonomy" id="6958"/>
    <lineage>
        <taxon>Eukaryota</taxon>
        <taxon>Metazoa</taxon>
        <taxon>Ecdysozoa</taxon>
        <taxon>Arthropoda</taxon>
        <taxon>Chelicerata</taxon>
        <taxon>Arachnida</taxon>
        <taxon>Acari</taxon>
        <taxon>Acariformes</taxon>
        <taxon>Sarcoptiformes</taxon>
        <taxon>Astigmata</taxon>
        <taxon>Psoroptidia</taxon>
        <taxon>Analgoidea</taxon>
        <taxon>Pyroglyphidae</taxon>
        <taxon>Pyroglyphinae</taxon>
        <taxon>Euroglyphus</taxon>
    </lineage>
</organism>
<feature type="region of interest" description="Disordered" evidence="1">
    <location>
        <begin position="188"/>
        <end position="226"/>
    </location>
</feature>
<evidence type="ECO:0000256" key="1">
    <source>
        <dbReference type="SAM" id="MobiDB-lite"/>
    </source>
</evidence>
<dbReference type="OrthoDB" id="6425079at2759"/>
<feature type="compositionally biased region" description="Polar residues" evidence="1">
    <location>
        <begin position="272"/>
        <end position="282"/>
    </location>
</feature>
<keyword evidence="3" id="KW-1185">Reference proteome</keyword>
<evidence type="ECO:0000313" key="2">
    <source>
        <dbReference type="EMBL" id="OTF70110.1"/>
    </source>
</evidence>
<accession>A0A1Y3ANT7</accession>
<proteinExistence type="predicted"/>
<feature type="compositionally biased region" description="Low complexity" evidence="1">
    <location>
        <begin position="261"/>
        <end position="271"/>
    </location>
</feature>
<sequence length="334" mass="37697">MLMIMNESLDSNLHHQQQQPQQQGMARKLSNSTIKRRLSGCLRKQDSHEYPILDVDNVIDDDGNTTPPKQERKTSWYRQRKTSWYRRASKIISRQRSVSEDHGKKKLSSTTNFDMEVPNIVVAPGKCRYSFSIGDNHESSDSTIYPSTQQEPQLPRNRNLEISSLLANASKRFLTASFNDLMMVPFHHHSSPSSSSSLMATNSKQTKSSLLNKPPGNKSRSKSSSYTDASIINEYQQNNRLSSKPINIVHSDSNLILINNQNNRQPLQRTNSSGYDGSNNKQSGAVDALVDRILREEGLGKYIDSGVIRAAQKELAEVCDLTPEGKFLIYFFSV</sequence>
<feature type="region of interest" description="Disordered" evidence="1">
    <location>
        <begin position="261"/>
        <end position="282"/>
    </location>
</feature>
<protein>
    <submittedName>
        <fullName evidence="2">Uncharacterized protein</fullName>
    </submittedName>
</protein>
<evidence type="ECO:0000313" key="3">
    <source>
        <dbReference type="Proteomes" id="UP000194236"/>
    </source>
</evidence>